<dbReference type="AlphaFoldDB" id="A0AAN6RQ00"/>
<reference evidence="2" key="2">
    <citation type="submission" date="2023-05" db="EMBL/GenBank/DDBJ databases">
        <authorList>
            <consortium name="Lawrence Berkeley National Laboratory"/>
            <person name="Steindorff A."/>
            <person name="Hensen N."/>
            <person name="Bonometti L."/>
            <person name="Westerberg I."/>
            <person name="Brannstrom I.O."/>
            <person name="Guillou S."/>
            <person name="Cros-Aarteil S."/>
            <person name="Calhoun S."/>
            <person name="Haridas S."/>
            <person name="Kuo A."/>
            <person name="Mondo S."/>
            <person name="Pangilinan J."/>
            <person name="Riley R."/>
            <person name="Labutti K."/>
            <person name="Andreopoulos B."/>
            <person name="Lipzen A."/>
            <person name="Chen C."/>
            <person name="Yanf M."/>
            <person name="Daum C."/>
            <person name="Ng V."/>
            <person name="Clum A."/>
            <person name="Ohm R."/>
            <person name="Martin F."/>
            <person name="Silar P."/>
            <person name="Natvig D."/>
            <person name="Lalanne C."/>
            <person name="Gautier V."/>
            <person name="Ament-Velasquez S.L."/>
            <person name="Kruys A."/>
            <person name="Hutchinson M.I."/>
            <person name="Powell A.J."/>
            <person name="Barry K."/>
            <person name="Miller A.N."/>
            <person name="Grigoriev I.V."/>
            <person name="Debuchy R."/>
            <person name="Gladieux P."/>
            <person name="Thoren M.H."/>
            <person name="Johannesson H."/>
        </authorList>
    </citation>
    <scope>NUCLEOTIDE SEQUENCE</scope>
    <source>
        <strain evidence="2">CBS 103.79</strain>
    </source>
</reference>
<dbReference type="Pfam" id="PF01822">
    <property type="entry name" value="WSC"/>
    <property type="match status" value="1"/>
</dbReference>
<keyword evidence="3" id="KW-1185">Reference proteome</keyword>
<dbReference type="InterPro" id="IPR002889">
    <property type="entry name" value="WSC_carb-bd"/>
</dbReference>
<dbReference type="EMBL" id="MU856043">
    <property type="protein sequence ID" value="KAK3897906.1"/>
    <property type="molecule type" value="Genomic_DNA"/>
</dbReference>
<evidence type="ECO:0000259" key="1">
    <source>
        <dbReference type="Pfam" id="PF01822"/>
    </source>
</evidence>
<reference evidence="2" key="1">
    <citation type="journal article" date="2023" name="Mol. Phylogenet. Evol.">
        <title>Genome-scale phylogeny and comparative genomics of the fungal order Sordariales.</title>
        <authorList>
            <person name="Hensen N."/>
            <person name="Bonometti L."/>
            <person name="Westerberg I."/>
            <person name="Brannstrom I.O."/>
            <person name="Guillou S."/>
            <person name="Cros-Aarteil S."/>
            <person name="Calhoun S."/>
            <person name="Haridas S."/>
            <person name="Kuo A."/>
            <person name="Mondo S."/>
            <person name="Pangilinan J."/>
            <person name="Riley R."/>
            <person name="LaButti K."/>
            <person name="Andreopoulos B."/>
            <person name="Lipzen A."/>
            <person name="Chen C."/>
            <person name="Yan M."/>
            <person name="Daum C."/>
            <person name="Ng V."/>
            <person name="Clum A."/>
            <person name="Steindorff A."/>
            <person name="Ohm R.A."/>
            <person name="Martin F."/>
            <person name="Silar P."/>
            <person name="Natvig D.O."/>
            <person name="Lalanne C."/>
            <person name="Gautier V."/>
            <person name="Ament-Velasquez S.L."/>
            <person name="Kruys A."/>
            <person name="Hutchinson M.I."/>
            <person name="Powell A.J."/>
            <person name="Barry K."/>
            <person name="Miller A.N."/>
            <person name="Grigoriev I.V."/>
            <person name="Debuchy R."/>
            <person name="Gladieux P."/>
            <person name="Hiltunen Thoren M."/>
            <person name="Johannesson H."/>
        </authorList>
    </citation>
    <scope>NUCLEOTIDE SEQUENCE</scope>
    <source>
        <strain evidence="2">CBS 103.79</strain>
    </source>
</reference>
<evidence type="ECO:0000313" key="2">
    <source>
        <dbReference type="EMBL" id="KAK3897906.1"/>
    </source>
</evidence>
<protein>
    <recommendedName>
        <fullName evidence="1">WSC domain-containing protein</fullName>
    </recommendedName>
</protein>
<evidence type="ECO:0000313" key="3">
    <source>
        <dbReference type="Proteomes" id="UP001303889"/>
    </source>
</evidence>
<gene>
    <name evidence="2" type="ORF">C8A05DRAFT_38513</name>
</gene>
<accession>A0AAN6RQ00</accession>
<feature type="domain" description="WSC" evidence="1">
    <location>
        <begin position="1"/>
        <end position="38"/>
    </location>
</feature>
<comment type="caution">
    <text evidence="2">The sequence shown here is derived from an EMBL/GenBank/DDBJ whole genome shotgun (WGS) entry which is preliminary data.</text>
</comment>
<name>A0AAN6RQ00_9PEZI</name>
<proteinExistence type="predicted"/>
<sequence length="88" mass="9453">MGVEYYGECYYGDTLQGTLATVSCDMPCAGDQSQICGGGNLITVYDDPTWSDPTPEELAQALVALVYALDDLLDALNLARRRGRRGSA</sequence>
<organism evidence="2 3">
    <name type="scientific">Staphylotrichum tortipilum</name>
    <dbReference type="NCBI Taxonomy" id="2831512"/>
    <lineage>
        <taxon>Eukaryota</taxon>
        <taxon>Fungi</taxon>
        <taxon>Dikarya</taxon>
        <taxon>Ascomycota</taxon>
        <taxon>Pezizomycotina</taxon>
        <taxon>Sordariomycetes</taxon>
        <taxon>Sordariomycetidae</taxon>
        <taxon>Sordariales</taxon>
        <taxon>Chaetomiaceae</taxon>
        <taxon>Staphylotrichum</taxon>
    </lineage>
</organism>
<dbReference type="Proteomes" id="UP001303889">
    <property type="component" value="Unassembled WGS sequence"/>
</dbReference>